<evidence type="ECO:0000256" key="1">
    <source>
        <dbReference type="ARBA" id="ARBA00038178"/>
    </source>
</evidence>
<evidence type="ECO:0000313" key="5">
    <source>
        <dbReference type="Proteomes" id="UP000691718"/>
    </source>
</evidence>
<dbReference type="PROSITE" id="PS50211">
    <property type="entry name" value="DENN"/>
    <property type="match status" value="1"/>
</dbReference>
<dbReference type="OrthoDB" id="26278at2759"/>
<organism evidence="4 5">
    <name type="scientific">Parnassius apollo</name>
    <name type="common">Apollo butterfly</name>
    <name type="synonym">Papilio apollo</name>
    <dbReference type="NCBI Taxonomy" id="110799"/>
    <lineage>
        <taxon>Eukaryota</taxon>
        <taxon>Metazoa</taxon>
        <taxon>Ecdysozoa</taxon>
        <taxon>Arthropoda</taxon>
        <taxon>Hexapoda</taxon>
        <taxon>Insecta</taxon>
        <taxon>Pterygota</taxon>
        <taxon>Neoptera</taxon>
        <taxon>Endopterygota</taxon>
        <taxon>Lepidoptera</taxon>
        <taxon>Glossata</taxon>
        <taxon>Ditrysia</taxon>
        <taxon>Papilionoidea</taxon>
        <taxon>Papilionidae</taxon>
        <taxon>Parnassiinae</taxon>
        <taxon>Parnassini</taxon>
        <taxon>Parnassius</taxon>
        <taxon>Parnassius</taxon>
    </lineage>
</organism>
<dbReference type="Pfam" id="PF09794">
    <property type="entry name" value="Avl9"/>
    <property type="match status" value="1"/>
</dbReference>
<reference evidence="4" key="1">
    <citation type="submission" date="2021-04" db="EMBL/GenBank/DDBJ databases">
        <authorList>
            <person name="Tunstrom K."/>
        </authorList>
    </citation>
    <scope>NUCLEOTIDE SEQUENCE</scope>
</reference>
<evidence type="ECO:0000256" key="2">
    <source>
        <dbReference type="SAM" id="MobiDB-lite"/>
    </source>
</evidence>
<feature type="region of interest" description="Disordered" evidence="2">
    <location>
        <begin position="602"/>
        <end position="644"/>
    </location>
</feature>
<feature type="domain" description="UDENN" evidence="3">
    <location>
        <begin position="9"/>
        <end position="500"/>
    </location>
</feature>
<comment type="similarity">
    <text evidence="1">Belongs to the AVL9 family.</text>
</comment>
<keyword evidence="5" id="KW-1185">Reference proteome</keyword>
<gene>
    <name evidence="4" type="ORF">PAPOLLO_LOCUS11777</name>
</gene>
<feature type="compositionally biased region" description="Acidic residues" evidence="2">
    <location>
        <begin position="609"/>
        <end position="618"/>
    </location>
</feature>
<proteinExistence type="inferred from homology"/>
<dbReference type="PANTHER" id="PTHR31017:SF1">
    <property type="entry name" value="LATE SECRETORY PATHWAY PROTEIN AVL9 HOMOLOG"/>
    <property type="match status" value="1"/>
</dbReference>
<comment type="caution">
    <text evidence="4">The sequence shown here is derived from an EMBL/GenBank/DDBJ whole genome shotgun (WGS) entry which is preliminary data.</text>
</comment>
<dbReference type="Proteomes" id="UP000691718">
    <property type="component" value="Unassembled WGS sequence"/>
</dbReference>
<protein>
    <submittedName>
        <fullName evidence="4">(apollo) hypothetical protein</fullName>
    </submittedName>
</protein>
<accession>A0A8S3WZ28</accession>
<evidence type="ECO:0000313" key="4">
    <source>
        <dbReference type="EMBL" id="CAG4989239.1"/>
    </source>
</evidence>
<sequence>MSFINDPVLNIIVVGFHHKRGCQVEHCYPELIPGKPCELPAAWRYLPALALPDGSHNYLSDTIFFTLPGLTEPAHTVYGISCFRQIPVEQVIQKTEDMTRSSVQKSVCVICRVPLFGRLAVKMELVVRAWFLQGDFSQTKLLEDAYNHLNSCPVQIDQTFEGLSVQKLVEGWKHKALLLFKLLLLRRKVLIYGAPAGPLSSTVLTLVSLLPSCLESGLSLAANVTLSRPLSPISVQLGHENDGTVDLEITTNEAHINGNTQFEEELSPKETGNMLEEKDRISRQSFDETILTDVVDRQDLSVVREKCHSIGEKYKAKTVSEVQQSPTMARDMSVDGLYTLTGQIDYTECGFPLPLFEDGYLCLPYLSLQYLDLLSDSAVQGFVVGASNVLFKQKRQLFDVLVELNEMRIETADMTLRRQLTLGTEDLRFADHVVRHASTQGDSWIRDQFASYLIYLLRTSLLPEGSREFDSYNAQFLSAFKLTPAYQKWLKSTNDADIQGFINLMPMHPFSGQLSVADMKLKFAHTMSTTEGGRKVTAAVATTGRAVATTSRAVGGALTQARGALSGWWSALTATAAVATAATAATAATVATTDSDTAPALHEMSQASDSEDVAEQLEDDNRREPPAPNLDPPDKLIEDGATSIGKIRVI</sequence>
<dbReference type="AlphaFoldDB" id="A0A8S3WZ28"/>
<dbReference type="InterPro" id="IPR018307">
    <property type="entry name" value="ABL9/DENND6_dom"/>
</dbReference>
<name>A0A8S3WZ28_PARAO</name>
<evidence type="ECO:0000259" key="3">
    <source>
        <dbReference type="PROSITE" id="PS50211"/>
    </source>
</evidence>
<dbReference type="InterPro" id="IPR051731">
    <property type="entry name" value="DENND11/AVL9_GEFs"/>
</dbReference>
<dbReference type="PANTHER" id="PTHR31017">
    <property type="entry name" value="LATE SECRETORY PATHWAY PROTEIN AVL9-RELATED"/>
    <property type="match status" value="1"/>
</dbReference>
<dbReference type="GO" id="GO:0005737">
    <property type="term" value="C:cytoplasm"/>
    <property type="evidence" value="ECO:0007669"/>
    <property type="project" value="TreeGrafter"/>
</dbReference>
<dbReference type="EMBL" id="CAJQZP010000851">
    <property type="protein sequence ID" value="CAG4989239.1"/>
    <property type="molecule type" value="Genomic_DNA"/>
</dbReference>
<dbReference type="InterPro" id="IPR037516">
    <property type="entry name" value="Tripartite_DENN"/>
</dbReference>